<dbReference type="InterPro" id="IPR008914">
    <property type="entry name" value="PEBP"/>
</dbReference>
<proteinExistence type="predicted"/>
<dbReference type="SUPFAM" id="SSF49777">
    <property type="entry name" value="PEBP-like"/>
    <property type="match status" value="1"/>
</dbReference>
<dbReference type="Gene3D" id="3.90.280.10">
    <property type="entry name" value="PEBP-like"/>
    <property type="match status" value="1"/>
</dbReference>
<evidence type="ECO:0008006" key="3">
    <source>
        <dbReference type="Google" id="ProtNLM"/>
    </source>
</evidence>
<dbReference type="CDD" id="cd00866">
    <property type="entry name" value="PEBP_euk"/>
    <property type="match status" value="1"/>
</dbReference>
<dbReference type="Proteomes" id="UP000759131">
    <property type="component" value="Unassembled WGS sequence"/>
</dbReference>
<evidence type="ECO:0000313" key="2">
    <source>
        <dbReference type="Proteomes" id="UP000759131"/>
    </source>
</evidence>
<dbReference type="InterPro" id="IPR035810">
    <property type="entry name" value="PEBP_euk"/>
</dbReference>
<gene>
    <name evidence="1" type="ORF">OSB1V03_LOCUS12907</name>
</gene>
<accession>A0A7R9L215</accession>
<dbReference type="AlphaFoldDB" id="A0A7R9L215"/>
<dbReference type="OrthoDB" id="6436029at2759"/>
<reference evidence="1" key="1">
    <citation type="submission" date="2020-11" db="EMBL/GenBank/DDBJ databases">
        <authorList>
            <person name="Tran Van P."/>
        </authorList>
    </citation>
    <scope>NUCLEOTIDE SEQUENCE</scope>
</reference>
<name>A0A7R9L215_9ACAR</name>
<dbReference type="InterPro" id="IPR036610">
    <property type="entry name" value="PEBP-like_sf"/>
</dbReference>
<dbReference type="EMBL" id="OC865662">
    <property type="protein sequence ID" value="CAD7632504.1"/>
    <property type="molecule type" value="Genomic_DNA"/>
</dbReference>
<dbReference type="EMBL" id="CAJPIZ010011087">
    <property type="protein sequence ID" value="CAG2112934.1"/>
    <property type="molecule type" value="Genomic_DNA"/>
</dbReference>
<dbReference type="Pfam" id="PF01161">
    <property type="entry name" value="PBP"/>
    <property type="match status" value="1"/>
</dbReference>
<dbReference type="PANTHER" id="PTHR11362">
    <property type="entry name" value="PHOSPHATIDYLETHANOLAMINE-BINDING PROTEIN"/>
    <property type="match status" value="1"/>
</dbReference>
<protein>
    <recommendedName>
        <fullName evidence="3">Phosphatidylethanolamine-binding protein</fullName>
    </recommendedName>
</protein>
<evidence type="ECO:0000313" key="1">
    <source>
        <dbReference type="EMBL" id="CAD7632504.1"/>
    </source>
</evidence>
<organism evidence="1">
    <name type="scientific">Medioppia subpectinata</name>
    <dbReference type="NCBI Taxonomy" id="1979941"/>
    <lineage>
        <taxon>Eukaryota</taxon>
        <taxon>Metazoa</taxon>
        <taxon>Ecdysozoa</taxon>
        <taxon>Arthropoda</taxon>
        <taxon>Chelicerata</taxon>
        <taxon>Arachnida</taxon>
        <taxon>Acari</taxon>
        <taxon>Acariformes</taxon>
        <taxon>Sarcoptiformes</taxon>
        <taxon>Oribatida</taxon>
        <taxon>Brachypylina</taxon>
        <taxon>Oppioidea</taxon>
        <taxon>Oppiidae</taxon>
        <taxon>Medioppia</taxon>
    </lineage>
</organism>
<sequence length="187" mass="20607">MVATILAVIAFNQYDIVSDLIDASPQSVLKVTFNNTSANLGNEIAAQDINCLTSDPVVKWTARADTLYTLAMLDPDCPSRADPSQRSVKHWLVMNIAGDGIQSGDIVSAFIPPAPERGTGNHRYVMLVYRQSKRLTPPPRDDSVTARVGFNWRGFVAQYNLGQPVAGNFWQTQWDPSVDEWRAANGL</sequence>
<keyword evidence="2" id="KW-1185">Reference proteome</keyword>
<dbReference type="PANTHER" id="PTHR11362:SF82">
    <property type="entry name" value="PHOSPHATIDYLETHANOLAMINE-BINDING PROTEIN 4"/>
    <property type="match status" value="1"/>
</dbReference>